<dbReference type="Gene3D" id="3.30.2350.10">
    <property type="entry name" value="Pseudouridine synthase"/>
    <property type="match status" value="1"/>
</dbReference>
<evidence type="ECO:0000256" key="1">
    <source>
        <dbReference type="ARBA" id="ARBA00010876"/>
    </source>
</evidence>
<reference evidence="4" key="1">
    <citation type="submission" date="2018-05" db="EMBL/GenBank/DDBJ databases">
        <authorList>
            <person name="Lanie J.A."/>
            <person name="Ng W.-L."/>
            <person name="Kazmierczak K.M."/>
            <person name="Andrzejewski T.M."/>
            <person name="Davidsen T.M."/>
            <person name="Wayne K.J."/>
            <person name="Tettelin H."/>
            <person name="Glass J.I."/>
            <person name="Rusch D."/>
            <person name="Podicherti R."/>
            <person name="Tsui H.-C.T."/>
            <person name="Winkler M.E."/>
        </authorList>
    </citation>
    <scope>NUCLEOTIDE SEQUENCE</scope>
</reference>
<dbReference type="InterPro" id="IPR020103">
    <property type="entry name" value="PsdUridine_synth_cat_dom_sf"/>
</dbReference>
<dbReference type="SUPFAM" id="SSF55174">
    <property type="entry name" value="Alpha-L RNA-binding motif"/>
    <property type="match status" value="1"/>
</dbReference>
<dbReference type="CDD" id="cd00165">
    <property type="entry name" value="S4"/>
    <property type="match status" value="1"/>
</dbReference>
<accession>A0A382RTA0</accession>
<dbReference type="SMART" id="SM00363">
    <property type="entry name" value="S4"/>
    <property type="match status" value="1"/>
</dbReference>
<gene>
    <name evidence="4" type="ORF">METZ01_LOCUS353767</name>
</gene>
<dbReference type="Pfam" id="PF01479">
    <property type="entry name" value="S4"/>
    <property type="match status" value="1"/>
</dbReference>
<dbReference type="GO" id="GO:0000455">
    <property type="term" value="P:enzyme-directed rRNA pseudouridine synthesis"/>
    <property type="evidence" value="ECO:0007669"/>
    <property type="project" value="TreeGrafter"/>
</dbReference>
<dbReference type="InterPro" id="IPR036986">
    <property type="entry name" value="S4_RNA-bd_sf"/>
</dbReference>
<dbReference type="InterPro" id="IPR050188">
    <property type="entry name" value="RluA_PseudoU_synthase"/>
</dbReference>
<dbReference type="PROSITE" id="PS01129">
    <property type="entry name" value="PSI_RLU"/>
    <property type="match status" value="1"/>
</dbReference>
<keyword evidence="2" id="KW-0413">Isomerase</keyword>
<dbReference type="AlphaFoldDB" id="A0A382RTA0"/>
<dbReference type="Gene3D" id="3.10.290.10">
    <property type="entry name" value="RNA-binding S4 domain"/>
    <property type="match status" value="1"/>
</dbReference>
<organism evidence="4">
    <name type="scientific">marine metagenome</name>
    <dbReference type="NCBI Taxonomy" id="408172"/>
    <lineage>
        <taxon>unclassified sequences</taxon>
        <taxon>metagenomes</taxon>
        <taxon>ecological metagenomes</taxon>
    </lineage>
</organism>
<dbReference type="PROSITE" id="PS50889">
    <property type="entry name" value="S4"/>
    <property type="match status" value="1"/>
</dbReference>
<sequence>MAGSTTDVLEMIIPESQAGIRLDKVLAKLFPAYSRSQLQQWLKEGRIQVDDHLPLLRQAAQGGEIVRVQVPVSDPSEWQAQDLPLKVVYEDEHLIVLDKPTGLVVHPGAGNPDGTLANALLYRFPETTNLPRAGVVHRLDKDTSGLLVVARTAIARQQLIRDLEHHRVIRIYAAIVNGRILAGGRITQPIGRHPRDRLRMAVNE</sequence>
<feature type="domain" description="RNA-binding S4" evidence="3">
    <location>
        <begin position="20"/>
        <end position="77"/>
    </location>
</feature>
<protein>
    <recommendedName>
        <fullName evidence="3">RNA-binding S4 domain-containing protein</fullName>
    </recommendedName>
</protein>
<dbReference type="PANTHER" id="PTHR21600:SF44">
    <property type="entry name" value="RIBOSOMAL LARGE SUBUNIT PSEUDOURIDINE SYNTHASE D"/>
    <property type="match status" value="1"/>
</dbReference>
<dbReference type="InterPro" id="IPR006224">
    <property type="entry name" value="PsdUridine_synth_RluA-like_CS"/>
</dbReference>
<dbReference type="GO" id="GO:0003723">
    <property type="term" value="F:RNA binding"/>
    <property type="evidence" value="ECO:0007669"/>
    <property type="project" value="InterPro"/>
</dbReference>
<dbReference type="SUPFAM" id="SSF55120">
    <property type="entry name" value="Pseudouridine synthase"/>
    <property type="match status" value="1"/>
</dbReference>
<proteinExistence type="inferred from homology"/>
<evidence type="ECO:0000313" key="4">
    <source>
        <dbReference type="EMBL" id="SVD00913.1"/>
    </source>
</evidence>
<evidence type="ECO:0000256" key="2">
    <source>
        <dbReference type="ARBA" id="ARBA00023235"/>
    </source>
</evidence>
<dbReference type="PANTHER" id="PTHR21600">
    <property type="entry name" value="MITOCHONDRIAL RNA PSEUDOURIDINE SYNTHASE"/>
    <property type="match status" value="1"/>
</dbReference>
<feature type="non-terminal residue" evidence="4">
    <location>
        <position position="204"/>
    </location>
</feature>
<dbReference type="CDD" id="cd02869">
    <property type="entry name" value="PseudoU_synth_RluA_like"/>
    <property type="match status" value="1"/>
</dbReference>
<dbReference type="EMBL" id="UINC01124039">
    <property type="protein sequence ID" value="SVD00913.1"/>
    <property type="molecule type" value="Genomic_DNA"/>
</dbReference>
<dbReference type="InterPro" id="IPR006145">
    <property type="entry name" value="PsdUridine_synth_RsuA/RluA"/>
</dbReference>
<name>A0A382RTA0_9ZZZZ</name>
<evidence type="ECO:0000259" key="3">
    <source>
        <dbReference type="SMART" id="SM00363"/>
    </source>
</evidence>
<dbReference type="GO" id="GO:0009982">
    <property type="term" value="F:pseudouridine synthase activity"/>
    <property type="evidence" value="ECO:0007669"/>
    <property type="project" value="InterPro"/>
</dbReference>
<comment type="similarity">
    <text evidence="1">Belongs to the pseudouridine synthase RluA family.</text>
</comment>
<dbReference type="InterPro" id="IPR002942">
    <property type="entry name" value="S4_RNA-bd"/>
</dbReference>
<dbReference type="Pfam" id="PF00849">
    <property type="entry name" value="PseudoU_synth_2"/>
    <property type="match status" value="1"/>
</dbReference>